<comment type="caution">
    <text evidence="4">The sequence shown here is derived from an EMBL/GenBank/DDBJ whole genome shotgun (WGS) entry which is preliminary data.</text>
</comment>
<dbReference type="AlphaFoldDB" id="A0A420E0X8"/>
<gene>
    <name evidence="4" type="ORF">C8N26_1952</name>
</gene>
<dbReference type="GO" id="GO:0000455">
    <property type="term" value="P:enzyme-directed rRNA pseudouridine synthesis"/>
    <property type="evidence" value="ECO:0007669"/>
    <property type="project" value="TreeGrafter"/>
</dbReference>
<dbReference type="PANTHER" id="PTHR21600:SF87">
    <property type="entry name" value="RNA PSEUDOURIDYLATE SYNTHASE DOMAIN-CONTAINING PROTEIN 1"/>
    <property type="match status" value="1"/>
</dbReference>
<dbReference type="PANTHER" id="PTHR21600">
    <property type="entry name" value="MITOCHONDRIAL RNA PSEUDOURIDINE SYNTHASE"/>
    <property type="match status" value="1"/>
</dbReference>
<accession>A0A420E0X8</accession>
<dbReference type="InterPro" id="IPR020103">
    <property type="entry name" value="PsdUridine_synth_cat_dom_sf"/>
</dbReference>
<proteinExistence type="inferred from homology"/>
<dbReference type="GO" id="GO:0009982">
    <property type="term" value="F:pseudouridine synthase activity"/>
    <property type="evidence" value="ECO:0007669"/>
    <property type="project" value="InterPro"/>
</dbReference>
<keyword evidence="5" id="KW-1185">Reference proteome</keyword>
<name>A0A420E0X8_9FLAO</name>
<dbReference type="Pfam" id="PF00849">
    <property type="entry name" value="PseudoU_synth_2"/>
    <property type="match status" value="1"/>
</dbReference>
<dbReference type="Gene3D" id="3.30.2350.10">
    <property type="entry name" value="Pseudouridine synthase"/>
    <property type="match status" value="1"/>
</dbReference>
<reference evidence="4 5" key="1">
    <citation type="submission" date="2018-09" db="EMBL/GenBank/DDBJ databases">
        <title>Genomic Encyclopedia of Archaeal and Bacterial Type Strains, Phase II (KMG-II): from individual species to whole genera.</title>
        <authorList>
            <person name="Goeker M."/>
        </authorList>
    </citation>
    <scope>NUCLEOTIDE SEQUENCE [LARGE SCALE GENOMIC DNA]</scope>
    <source>
        <strain evidence="4 5">DSM 16505</strain>
    </source>
</reference>
<keyword evidence="2" id="KW-0694">RNA-binding</keyword>
<dbReference type="GO" id="GO:0140098">
    <property type="term" value="F:catalytic activity, acting on RNA"/>
    <property type="evidence" value="ECO:0007669"/>
    <property type="project" value="UniProtKB-ARBA"/>
</dbReference>
<organism evidence="4 5">
    <name type="scientific">Tenacibaculum lutimaris</name>
    <dbReference type="NCBI Taxonomy" id="285258"/>
    <lineage>
        <taxon>Bacteria</taxon>
        <taxon>Pseudomonadati</taxon>
        <taxon>Bacteroidota</taxon>
        <taxon>Flavobacteriia</taxon>
        <taxon>Flavobacteriales</taxon>
        <taxon>Flavobacteriaceae</taxon>
        <taxon>Tenacibaculum</taxon>
    </lineage>
</organism>
<sequence length="286" mass="32412">MILVETHKVPPLDKPIRLQEYGVGIFASLPTKSGLKKAIKNNLIFVNGKPSTTALFIKGNETIELFQAEDNTFKKHFNFPLEILFEDDYLAIIYKPAGILVSGNSFATIDNALTQNLQKSTLPTATRPRPVHRLDYPTSGLLLIGKTTESIISLNKLFEQKEIQKTYHAVCIGKMKRNGEIDLPIDDKNALTLFEVIQTVTSPRFGHLNLVKLHPKTGRKHQLRKHLFSIGNPILGDKEYFLEDLVLHRKGLFLHASTLSFTHPFSKEKITITKELPKKFKKIFSQ</sequence>
<dbReference type="PROSITE" id="PS50889">
    <property type="entry name" value="S4"/>
    <property type="match status" value="1"/>
</dbReference>
<dbReference type="InterPro" id="IPR006224">
    <property type="entry name" value="PsdUridine_synth_RluA-like_CS"/>
</dbReference>
<dbReference type="Proteomes" id="UP000285780">
    <property type="component" value="Unassembled WGS sequence"/>
</dbReference>
<dbReference type="PROSITE" id="PS01129">
    <property type="entry name" value="PSI_RLU"/>
    <property type="match status" value="1"/>
</dbReference>
<dbReference type="InterPro" id="IPR006145">
    <property type="entry name" value="PsdUridine_synth_RsuA/RluA"/>
</dbReference>
<dbReference type="GO" id="GO:0003723">
    <property type="term" value="F:RNA binding"/>
    <property type="evidence" value="ECO:0007669"/>
    <property type="project" value="UniProtKB-KW"/>
</dbReference>
<evidence type="ECO:0000313" key="5">
    <source>
        <dbReference type="Proteomes" id="UP000285780"/>
    </source>
</evidence>
<evidence type="ECO:0000259" key="3">
    <source>
        <dbReference type="Pfam" id="PF00849"/>
    </source>
</evidence>
<dbReference type="RefSeq" id="WP_120187095.1">
    <property type="nucleotide sequence ID" value="NZ_RAQM01000009.1"/>
</dbReference>
<dbReference type="EMBL" id="RAQM01000009">
    <property type="protein sequence ID" value="RKF03563.1"/>
    <property type="molecule type" value="Genomic_DNA"/>
</dbReference>
<protein>
    <submittedName>
        <fullName evidence="4">RluA family pseudouridine synthase</fullName>
    </submittedName>
</protein>
<dbReference type="CDD" id="cd02869">
    <property type="entry name" value="PseudoU_synth_RluA_like"/>
    <property type="match status" value="1"/>
</dbReference>
<evidence type="ECO:0000256" key="1">
    <source>
        <dbReference type="ARBA" id="ARBA00010876"/>
    </source>
</evidence>
<comment type="similarity">
    <text evidence="1">Belongs to the pseudouridine synthase RluA family.</text>
</comment>
<evidence type="ECO:0000313" key="4">
    <source>
        <dbReference type="EMBL" id="RKF03563.1"/>
    </source>
</evidence>
<dbReference type="SUPFAM" id="SSF55120">
    <property type="entry name" value="Pseudouridine synthase"/>
    <property type="match status" value="1"/>
</dbReference>
<evidence type="ECO:0000256" key="2">
    <source>
        <dbReference type="PROSITE-ProRule" id="PRU00182"/>
    </source>
</evidence>
<feature type="domain" description="Pseudouridine synthase RsuA/RluA-like" evidence="3">
    <location>
        <begin position="90"/>
        <end position="227"/>
    </location>
</feature>
<dbReference type="InterPro" id="IPR050188">
    <property type="entry name" value="RluA_PseudoU_synthase"/>
</dbReference>